<comment type="caution">
    <text evidence="1">The sequence shown here is derived from an EMBL/GenBank/DDBJ whole genome shotgun (WGS) entry which is preliminary data.</text>
</comment>
<dbReference type="AlphaFoldDB" id="A0A9N9AKF3"/>
<keyword evidence="2" id="KW-1185">Reference proteome</keyword>
<protein>
    <submittedName>
        <fullName evidence="1">16430_t:CDS:1</fullName>
    </submittedName>
</protein>
<sequence length="66" mass="7818">MKQDYNEIKNQFLEANKIKPVVGLENLNMLQRLIINNNCDLILERKKESISRFALQECYTKRFGSL</sequence>
<name>A0A9N9AKF3_9GLOM</name>
<dbReference type="EMBL" id="CAJVQA010001955">
    <property type="protein sequence ID" value="CAG8532088.1"/>
    <property type="molecule type" value="Genomic_DNA"/>
</dbReference>
<dbReference type="Proteomes" id="UP000789759">
    <property type="component" value="Unassembled WGS sequence"/>
</dbReference>
<dbReference type="OrthoDB" id="1904536at2759"/>
<proteinExistence type="predicted"/>
<accession>A0A9N9AKF3</accession>
<gene>
    <name evidence="1" type="ORF">CPELLU_LOCUS3892</name>
</gene>
<evidence type="ECO:0000313" key="2">
    <source>
        <dbReference type="Proteomes" id="UP000789759"/>
    </source>
</evidence>
<organism evidence="1 2">
    <name type="scientific">Cetraspora pellucida</name>
    <dbReference type="NCBI Taxonomy" id="1433469"/>
    <lineage>
        <taxon>Eukaryota</taxon>
        <taxon>Fungi</taxon>
        <taxon>Fungi incertae sedis</taxon>
        <taxon>Mucoromycota</taxon>
        <taxon>Glomeromycotina</taxon>
        <taxon>Glomeromycetes</taxon>
        <taxon>Diversisporales</taxon>
        <taxon>Gigasporaceae</taxon>
        <taxon>Cetraspora</taxon>
    </lineage>
</organism>
<evidence type="ECO:0000313" key="1">
    <source>
        <dbReference type="EMBL" id="CAG8532088.1"/>
    </source>
</evidence>
<reference evidence="1" key="1">
    <citation type="submission" date="2021-06" db="EMBL/GenBank/DDBJ databases">
        <authorList>
            <person name="Kallberg Y."/>
            <person name="Tangrot J."/>
            <person name="Rosling A."/>
        </authorList>
    </citation>
    <scope>NUCLEOTIDE SEQUENCE</scope>
    <source>
        <strain evidence="1">FL966</strain>
    </source>
</reference>